<dbReference type="Gene3D" id="1.20.5.1030">
    <property type="entry name" value="Preprotein translocase secy subunit"/>
    <property type="match status" value="1"/>
</dbReference>
<comment type="subunit">
    <text evidence="9">Component of the Sec protein translocase complex. Heterotrimer consisting of SecY, SecE and SecG subunits. The heterotrimers can form oligomers, although 1 heterotrimer is thought to be able to translocate proteins. Interacts with the ribosome. Interacts with SecDF, and other proteins may be involved. Interacts with SecA.</text>
</comment>
<keyword evidence="2 9" id="KW-0813">Transport</keyword>
<dbReference type="GO" id="GO:0065002">
    <property type="term" value="P:intracellular protein transmembrane transport"/>
    <property type="evidence" value="ECO:0007669"/>
    <property type="project" value="UniProtKB-UniRule"/>
</dbReference>
<dbReference type="InterPro" id="IPR001901">
    <property type="entry name" value="Translocase_SecE/Sec61-g"/>
</dbReference>
<sequence>MNKIFQYLKDVRTELSKITWPKKEEVIKLTLIVFIFSALVAFYVGGLDLIFTNVLGKIISR</sequence>
<dbReference type="PANTHER" id="PTHR33910">
    <property type="entry name" value="PROTEIN TRANSLOCASE SUBUNIT SECE"/>
    <property type="match status" value="1"/>
</dbReference>
<feature type="transmembrane region" description="Helical" evidence="9">
    <location>
        <begin position="29"/>
        <end position="51"/>
    </location>
</feature>
<gene>
    <name evidence="9" type="primary">secE</name>
    <name evidence="10" type="ORF">A2W13_03505</name>
</gene>
<dbReference type="EMBL" id="MGFT01000014">
    <property type="protein sequence ID" value="OGM11749.1"/>
    <property type="molecule type" value="Genomic_DNA"/>
</dbReference>
<evidence type="ECO:0000313" key="10">
    <source>
        <dbReference type="EMBL" id="OGM11749.1"/>
    </source>
</evidence>
<dbReference type="AlphaFoldDB" id="A0A1F7XAE7"/>
<keyword evidence="3 9" id="KW-1003">Cell membrane</keyword>
<protein>
    <recommendedName>
        <fullName evidence="9">Protein translocase subunit SecE</fullName>
    </recommendedName>
</protein>
<dbReference type="GO" id="GO:0005886">
    <property type="term" value="C:plasma membrane"/>
    <property type="evidence" value="ECO:0007669"/>
    <property type="project" value="UniProtKB-SubCell"/>
</dbReference>
<evidence type="ECO:0000256" key="2">
    <source>
        <dbReference type="ARBA" id="ARBA00022448"/>
    </source>
</evidence>
<comment type="caution">
    <text evidence="10">The sequence shown here is derived from an EMBL/GenBank/DDBJ whole genome shotgun (WGS) entry which is preliminary data.</text>
</comment>
<dbReference type="STRING" id="1802481.A2W13_03505"/>
<evidence type="ECO:0000256" key="5">
    <source>
        <dbReference type="ARBA" id="ARBA00022927"/>
    </source>
</evidence>
<evidence type="ECO:0000256" key="1">
    <source>
        <dbReference type="ARBA" id="ARBA00004370"/>
    </source>
</evidence>
<dbReference type="InterPro" id="IPR038379">
    <property type="entry name" value="SecE_sf"/>
</dbReference>
<evidence type="ECO:0000256" key="6">
    <source>
        <dbReference type="ARBA" id="ARBA00022989"/>
    </source>
</evidence>
<accession>A0A1F7XAE7</accession>
<dbReference type="NCBIfam" id="TIGR00964">
    <property type="entry name" value="secE_bact"/>
    <property type="match status" value="1"/>
</dbReference>
<dbReference type="GO" id="GO:0009306">
    <property type="term" value="P:protein secretion"/>
    <property type="evidence" value="ECO:0007669"/>
    <property type="project" value="UniProtKB-UniRule"/>
</dbReference>
<dbReference type="Proteomes" id="UP000178533">
    <property type="component" value="Unassembled WGS sequence"/>
</dbReference>
<proteinExistence type="inferred from homology"/>
<evidence type="ECO:0000256" key="8">
    <source>
        <dbReference type="ARBA" id="ARBA00023136"/>
    </source>
</evidence>
<dbReference type="GO" id="GO:0008320">
    <property type="term" value="F:protein transmembrane transporter activity"/>
    <property type="evidence" value="ECO:0007669"/>
    <property type="project" value="UniProtKB-UniRule"/>
</dbReference>
<keyword evidence="8 9" id="KW-0472">Membrane</keyword>
<dbReference type="GO" id="GO:0043952">
    <property type="term" value="P:protein transport by the Sec complex"/>
    <property type="evidence" value="ECO:0007669"/>
    <property type="project" value="UniProtKB-UniRule"/>
</dbReference>
<evidence type="ECO:0000256" key="3">
    <source>
        <dbReference type="ARBA" id="ARBA00022475"/>
    </source>
</evidence>
<comment type="function">
    <text evidence="9">Essential subunit of the Sec protein translocation channel SecYEG. Clamps together the 2 halves of SecY. May contact the channel plug during translocation.</text>
</comment>
<evidence type="ECO:0000256" key="9">
    <source>
        <dbReference type="HAMAP-Rule" id="MF_00422"/>
    </source>
</evidence>
<organism evidence="10 11">
    <name type="scientific">Candidatus Woesebacteria bacterium RBG_16_36_11</name>
    <dbReference type="NCBI Taxonomy" id="1802481"/>
    <lineage>
        <taxon>Bacteria</taxon>
        <taxon>Candidatus Woeseibacteriota</taxon>
    </lineage>
</organism>
<evidence type="ECO:0000256" key="7">
    <source>
        <dbReference type="ARBA" id="ARBA00023010"/>
    </source>
</evidence>
<dbReference type="PANTHER" id="PTHR33910:SF1">
    <property type="entry name" value="PROTEIN TRANSLOCASE SUBUNIT SECE"/>
    <property type="match status" value="1"/>
</dbReference>
<evidence type="ECO:0000256" key="4">
    <source>
        <dbReference type="ARBA" id="ARBA00022692"/>
    </source>
</evidence>
<keyword evidence="5 9" id="KW-0653">Protein transport</keyword>
<reference evidence="10 11" key="1">
    <citation type="journal article" date="2016" name="Nat. Commun.">
        <title>Thousands of microbial genomes shed light on interconnected biogeochemical processes in an aquifer system.</title>
        <authorList>
            <person name="Anantharaman K."/>
            <person name="Brown C.T."/>
            <person name="Hug L.A."/>
            <person name="Sharon I."/>
            <person name="Castelle C.J."/>
            <person name="Probst A.J."/>
            <person name="Thomas B.C."/>
            <person name="Singh A."/>
            <person name="Wilkins M.J."/>
            <person name="Karaoz U."/>
            <person name="Brodie E.L."/>
            <person name="Williams K.H."/>
            <person name="Hubbard S.S."/>
            <person name="Banfield J.F."/>
        </authorList>
    </citation>
    <scope>NUCLEOTIDE SEQUENCE [LARGE SCALE GENOMIC DNA]</scope>
</reference>
<keyword evidence="7 9" id="KW-0811">Translocation</keyword>
<dbReference type="GO" id="GO:0006605">
    <property type="term" value="P:protein targeting"/>
    <property type="evidence" value="ECO:0007669"/>
    <property type="project" value="UniProtKB-UniRule"/>
</dbReference>
<dbReference type="HAMAP" id="MF_00422">
    <property type="entry name" value="SecE"/>
    <property type="match status" value="1"/>
</dbReference>
<dbReference type="Pfam" id="PF00584">
    <property type="entry name" value="SecE"/>
    <property type="match status" value="1"/>
</dbReference>
<dbReference type="InterPro" id="IPR005807">
    <property type="entry name" value="SecE_bac"/>
</dbReference>
<name>A0A1F7XAE7_9BACT</name>
<evidence type="ECO:0000313" key="11">
    <source>
        <dbReference type="Proteomes" id="UP000178533"/>
    </source>
</evidence>
<comment type="subcellular location">
    <subcellularLocation>
        <location evidence="9">Cell membrane</location>
        <topology evidence="9">Single-pass membrane protein</topology>
    </subcellularLocation>
    <subcellularLocation>
        <location evidence="1">Membrane</location>
    </subcellularLocation>
</comment>
<comment type="similarity">
    <text evidence="9">Belongs to the SecE/SEC61-gamma family.</text>
</comment>
<keyword evidence="6 9" id="KW-1133">Transmembrane helix</keyword>
<keyword evidence="4 9" id="KW-0812">Transmembrane</keyword>